<dbReference type="Proteomes" id="UP000182510">
    <property type="component" value="Chromosome"/>
</dbReference>
<organism evidence="1 2">
    <name type="scientific">Christiangramia salexigens</name>
    <dbReference type="NCBI Taxonomy" id="1913577"/>
    <lineage>
        <taxon>Bacteria</taxon>
        <taxon>Pseudomonadati</taxon>
        <taxon>Bacteroidota</taxon>
        <taxon>Flavobacteriia</taxon>
        <taxon>Flavobacteriales</taxon>
        <taxon>Flavobacteriaceae</taxon>
        <taxon>Christiangramia</taxon>
    </lineage>
</organism>
<evidence type="ECO:0000313" key="2">
    <source>
        <dbReference type="Proteomes" id="UP000182510"/>
    </source>
</evidence>
<proteinExistence type="predicted"/>
<reference evidence="1 2" key="1">
    <citation type="submission" date="2016-11" db="EMBL/GenBank/DDBJ databases">
        <title>Gramella sp. LPB0144 isolated from marine environment.</title>
        <authorList>
            <person name="Kim E."/>
            <person name="Yi H."/>
        </authorList>
    </citation>
    <scope>NUCLEOTIDE SEQUENCE [LARGE SCALE GENOMIC DNA]</scope>
    <source>
        <strain evidence="1 2">LPB0144</strain>
    </source>
</reference>
<evidence type="ECO:0000313" key="1">
    <source>
        <dbReference type="EMBL" id="APG59828.1"/>
    </source>
</evidence>
<dbReference type="RefSeq" id="WP_072552480.1">
    <property type="nucleotide sequence ID" value="NZ_CP018153.1"/>
</dbReference>
<dbReference type="OrthoDB" id="1121874at2"/>
<evidence type="ECO:0008006" key="3">
    <source>
        <dbReference type="Google" id="ProtNLM"/>
    </source>
</evidence>
<dbReference type="KEGG" id="grl:LPB144_05095"/>
<protein>
    <recommendedName>
        <fullName evidence="3">Lipoprotein</fullName>
    </recommendedName>
</protein>
<dbReference type="PROSITE" id="PS51257">
    <property type="entry name" value="PROKAR_LIPOPROTEIN"/>
    <property type="match status" value="1"/>
</dbReference>
<name>A0A1L3J3W7_9FLAO</name>
<sequence>MKKIPIIIISIFLSSCAVNKVPKPEQVMKYYQGLQKSEYPEIEKVLSDSLIISEGDYVMKFTPESYYEHFKWDSVFNPAYKIVGLKEQENFVSATVSVSSSRFDFLENNPLTCKRRFYFKHGKIRRIENLDCVDANWIIWQKQRDSLVAWVKINNPELDGFINDLSEQGAINYMKAIELYKKQKLK</sequence>
<keyword evidence="2" id="KW-1185">Reference proteome</keyword>
<accession>A0A1L3J3W7</accession>
<gene>
    <name evidence="1" type="ORF">LPB144_05095</name>
</gene>
<dbReference type="STRING" id="1913577.LPB144_05095"/>
<dbReference type="AlphaFoldDB" id="A0A1L3J3W7"/>
<dbReference type="EMBL" id="CP018153">
    <property type="protein sequence ID" value="APG59828.1"/>
    <property type="molecule type" value="Genomic_DNA"/>
</dbReference>